<dbReference type="InterPro" id="IPR009080">
    <property type="entry name" value="tRNAsynth_Ia_anticodon-bd"/>
</dbReference>
<dbReference type="HAMAP" id="MF_02002">
    <property type="entry name" value="Ile_tRNA_synth_type1"/>
    <property type="match status" value="1"/>
</dbReference>
<dbReference type="Gene3D" id="1.10.730.20">
    <property type="match status" value="1"/>
</dbReference>
<dbReference type="NCBIfam" id="TIGR00392">
    <property type="entry name" value="ileS"/>
    <property type="match status" value="1"/>
</dbReference>
<evidence type="ECO:0000256" key="5">
    <source>
        <dbReference type="ARBA" id="ARBA00022840"/>
    </source>
</evidence>
<keyword evidence="3 10" id="KW-0436">Ligase</keyword>
<evidence type="ECO:0000259" key="13">
    <source>
        <dbReference type="Pfam" id="PF08264"/>
    </source>
</evidence>
<dbReference type="Pfam" id="PF08264">
    <property type="entry name" value="Anticodon_1"/>
    <property type="match status" value="1"/>
</dbReference>
<feature type="domain" description="Methionyl/Valyl/Leucyl/Isoleucyl-tRNA synthetase anticodon-binding" evidence="13">
    <location>
        <begin position="772"/>
        <end position="908"/>
    </location>
</feature>
<keyword evidence="7 10" id="KW-0030">Aminoacyl-tRNA synthetase</keyword>
<evidence type="ECO:0000256" key="9">
    <source>
        <dbReference type="ARBA" id="ARBA00047469"/>
    </source>
</evidence>
<dbReference type="GO" id="GO:0006428">
    <property type="term" value="P:isoleucyl-tRNA aminoacylation"/>
    <property type="evidence" value="ECO:0007669"/>
    <property type="project" value="InterPro"/>
</dbReference>
<dbReference type="GO" id="GO:0005739">
    <property type="term" value="C:mitochondrion"/>
    <property type="evidence" value="ECO:0007669"/>
    <property type="project" value="TreeGrafter"/>
</dbReference>
<evidence type="ECO:0000256" key="1">
    <source>
        <dbReference type="ARBA" id="ARBA00005594"/>
    </source>
</evidence>
<protein>
    <recommendedName>
        <fullName evidence="2">isoleucine--tRNA ligase</fullName>
        <ecNumber evidence="2">6.1.1.5</ecNumber>
    </recommendedName>
    <alternativeName>
        <fullName evidence="8">Isoleucyl-tRNA synthetase</fullName>
    </alternativeName>
</protein>
<feature type="domain" description="Aminoacyl-tRNA synthetase class Ia" evidence="12">
    <location>
        <begin position="171"/>
        <end position="728"/>
    </location>
</feature>
<dbReference type="CDD" id="cd07960">
    <property type="entry name" value="Anticodon_Ia_Ile_BEm"/>
    <property type="match status" value="1"/>
</dbReference>
<dbReference type="InterPro" id="IPR023585">
    <property type="entry name" value="Ile-tRNA-ligase_type1"/>
</dbReference>
<sequence length="1020" mass="116396">MLRGRVLFTVQGGKCFSNCLSRCYSVSSGSGSDASHKYSSTLRLPKTSFPNRSSSELISSKLLPQCTDEVYYSNLDNTDRELFILHDGPPYANGELHIGHALNKVLKDIINRFNLIDGKMVFYKPGWDCHGLPIELKALEALRKEQSTRVKILKSQLKKTTNEQERDSIEHEIQQVKRSKLTPSDIRTLARSFALATSEAQSKSFQELGIMGDFKNPYKTLDPSYVINQLYIFKKMMDNGLIRRQEKPVYWSCENATALAEGELEYNDNHNSTAIYLKFPIDTTDLKELSSLGNKVNLLIWTTTPWTIVANKAVCVNSKLDYTILKHQSEYLIVAQDLASQIMSLKEDIEDTNIHLSGAQLLNTTYINSLTGGVKQPILDGDHVTNVAGTGLVHTAPGHGNDDYWICLKNGIAPYSPVDSFGRYTQDVPTSCKDIVGLHVLKEGAPNVIEKLKNLGAIFSIQKNYIHSYPYDWRSKKPIIIRSTPQWFINIDQIKERTLKTLHDVKFYPEKGFKRLETFIQRRQEWCISRQRSWGVPIPVIYEKDTGKEILNDEVIDAITRYIEDAGVDSWFDKNCDIRNFLPESMKAESEKYVRGKDTMDVWFDSGTSWHLIEDFLKQNGQDINSRNYLADVYLEGSDQHRGWFQSSLLTKMAICKDAEKTISPYKKIVTHGFTLDEKGNKMSKSLGNTLKPQDVINGVKSKSIPALGVDGLRLWVAQSDYFTDVAIGPTILKHVAENLKKIRFTIKFILGNLEGFSMDKSVPYQDLQLLDQYALSKLFSLQQICKESYSEFNFSKVVRYLNHHMNVELSSVYFDIVKDRVYADAPDSASRRSAQTVLVAILQSYISILSPITPIIAQEAWNHAPLYVTDGTKSPFSKGWHELPQSYLRTDLELEFSQLFELNSTIKVLMDQGSRVDKTIRNTLETAVYLNCEEGTPVWDLLQKHHRYLSDYFLTSQVFINQQHPDSTLPYHYEDKIQLNGGTIDVHVVQSSLHKCPRCWKYEVVPDHELCHRCDKVIN</sequence>
<dbReference type="InterPro" id="IPR013155">
    <property type="entry name" value="M/V/L/I-tRNA-synth_anticd-bd"/>
</dbReference>
<evidence type="ECO:0000313" key="16">
    <source>
        <dbReference type="Proteomes" id="UP000094565"/>
    </source>
</evidence>
<gene>
    <name evidence="15" type="primary">ISM1</name>
    <name evidence="15" type="ORF">ATY40_BA7505139</name>
</gene>
<keyword evidence="6 10" id="KW-0648">Protein biosynthesis</keyword>
<dbReference type="SUPFAM" id="SSF47323">
    <property type="entry name" value="Anticodon-binding domain of a subclass of class I aminoacyl-tRNA synthetases"/>
    <property type="match status" value="1"/>
</dbReference>
<dbReference type="OrthoDB" id="10264412at2759"/>
<dbReference type="GO" id="GO:0004823">
    <property type="term" value="F:leucine-tRNA ligase activity"/>
    <property type="evidence" value="ECO:0007669"/>
    <property type="project" value="UniProtKB-EC"/>
</dbReference>
<comment type="catalytic activity">
    <reaction evidence="9">
        <text>tRNA(Leu) + L-leucine + ATP = L-leucyl-tRNA(Leu) + AMP + diphosphate</text>
        <dbReference type="Rhea" id="RHEA:11688"/>
        <dbReference type="Rhea" id="RHEA-COMP:9613"/>
        <dbReference type="Rhea" id="RHEA-COMP:9622"/>
        <dbReference type="ChEBI" id="CHEBI:30616"/>
        <dbReference type="ChEBI" id="CHEBI:33019"/>
        <dbReference type="ChEBI" id="CHEBI:57427"/>
        <dbReference type="ChEBI" id="CHEBI:78442"/>
        <dbReference type="ChEBI" id="CHEBI:78494"/>
        <dbReference type="ChEBI" id="CHEBI:456215"/>
        <dbReference type="EC" id="6.1.1.4"/>
    </reaction>
</comment>
<evidence type="ECO:0000256" key="6">
    <source>
        <dbReference type="ARBA" id="ARBA00022917"/>
    </source>
</evidence>
<dbReference type="Gene3D" id="3.40.50.620">
    <property type="entry name" value="HUPs"/>
    <property type="match status" value="2"/>
</dbReference>
<dbReference type="GO" id="GO:0002161">
    <property type="term" value="F:aminoacyl-tRNA deacylase activity"/>
    <property type="evidence" value="ECO:0007669"/>
    <property type="project" value="InterPro"/>
</dbReference>
<evidence type="ECO:0000256" key="7">
    <source>
        <dbReference type="ARBA" id="ARBA00023146"/>
    </source>
</evidence>
<dbReference type="InterPro" id="IPR002300">
    <property type="entry name" value="aa-tRNA-synth_Ia"/>
</dbReference>
<feature type="domain" description="Methionyl/Leucyl tRNA synthetase" evidence="14">
    <location>
        <begin position="90"/>
        <end position="143"/>
    </location>
</feature>
<dbReference type="PANTHER" id="PTHR42765:SF1">
    <property type="entry name" value="ISOLEUCINE--TRNA LIGASE, MITOCHONDRIAL"/>
    <property type="match status" value="1"/>
</dbReference>
<evidence type="ECO:0000256" key="3">
    <source>
        <dbReference type="ARBA" id="ARBA00022598"/>
    </source>
</evidence>
<dbReference type="PRINTS" id="PR00984">
    <property type="entry name" value="TRNASYNTHILE"/>
</dbReference>
<dbReference type="InterPro" id="IPR015413">
    <property type="entry name" value="Methionyl/Leucyl_tRNA_Synth"/>
</dbReference>
<keyword evidence="11" id="KW-0175">Coiled coil</keyword>
<dbReference type="Proteomes" id="UP000094565">
    <property type="component" value="Chromosome 4"/>
</dbReference>
<dbReference type="EC" id="6.1.1.5" evidence="2"/>
<proteinExistence type="inferred from homology"/>
<evidence type="ECO:0000259" key="14">
    <source>
        <dbReference type="Pfam" id="PF09334"/>
    </source>
</evidence>
<dbReference type="GO" id="GO:0005524">
    <property type="term" value="F:ATP binding"/>
    <property type="evidence" value="ECO:0007669"/>
    <property type="project" value="UniProtKB-KW"/>
</dbReference>
<dbReference type="PROSITE" id="PS00178">
    <property type="entry name" value="AA_TRNA_LIGASE_I"/>
    <property type="match status" value="1"/>
</dbReference>
<evidence type="ECO:0000256" key="11">
    <source>
        <dbReference type="SAM" id="Coils"/>
    </source>
</evidence>
<evidence type="ECO:0000313" key="15">
    <source>
        <dbReference type="EMBL" id="ANZ77756.1"/>
    </source>
</evidence>
<keyword evidence="5 10" id="KW-0067">ATP-binding</keyword>
<dbReference type="SUPFAM" id="SSF50677">
    <property type="entry name" value="ValRS/IleRS/LeuRS editing domain"/>
    <property type="match status" value="1"/>
</dbReference>
<evidence type="ECO:0000256" key="10">
    <source>
        <dbReference type="RuleBase" id="RU363035"/>
    </source>
</evidence>
<organism evidence="15 16">
    <name type="scientific">Komagataella pastoris</name>
    <name type="common">Yeast</name>
    <name type="synonym">Pichia pastoris</name>
    <dbReference type="NCBI Taxonomy" id="4922"/>
    <lineage>
        <taxon>Eukaryota</taxon>
        <taxon>Fungi</taxon>
        <taxon>Dikarya</taxon>
        <taxon>Ascomycota</taxon>
        <taxon>Saccharomycotina</taxon>
        <taxon>Pichiomycetes</taxon>
        <taxon>Pichiales</taxon>
        <taxon>Pichiaceae</taxon>
        <taxon>Komagataella</taxon>
    </lineage>
</organism>
<dbReference type="AlphaFoldDB" id="A0A1B2JIA6"/>
<comment type="similarity">
    <text evidence="1 10">Belongs to the class-I aminoacyl-tRNA synthetase family.</text>
</comment>
<dbReference type="InterPro" id="IPR050081">
    <property type="entry name" value="Ile-tRNA_ligase"/>
</dbReference>
<dbReference type="GO" id="GO:0000049">
    <property type="term" value="F:tRNA binding"/>
    <property type="evidence" value="ECO:0007669"/>
    <property type="project" value="InterPro"/>
</dbReference>
<dbReference type="SUPFAM" id="SSF52374">
    <property type="entry name" value="Nucleotidylyl transferase"/>
    <property type="match status" value="1"/>
</dbReference>
<dbReference type="GO" id="GO:0004822">
    <property type="term" value="F:isoleucine-tRNA ligase activity"/>
    <property type="evidence" value="ECO:0007669"/>
    <property type="project" value="UniProtKB-EC"/>
</dbReference>
<dbReference type="EMBL" id="CP014587">
    <property type="protein sequence ID" value="ANZ77756.1"/>
    <property type="molecule type" value="Genomic_DNA"/>
</dbReference>
<dbReference type="Gene3D" id="3.90.740.10">
    <property type="entry name" value="Valyl/Leucyl/Isoleucyl-tRNA synthetase, editing domain"/>
    <property type="match status" value="1"/>
</dbReference>
<evidence type="ECO:0000256" key="4">
    <source>
        <dbReference type="ARBA" id="ARBA00022741"/>
    </source>
</evidence>
<evidence type="ECO:0000259" key="12">
    <source>
        <dbReference type="Pfam" id="PF00133"/>
    </source>
</evidence>
<dbReference type="InterPro" id="IPR014729">
    <property type="entry name" value="Rossmann-like_a/b/a_fold"/>
</dbReference>
<dbReference type="GO" id="GO:0032543">
    <property type="term" value="P:mitochondrial translation"/>
    <property type="evidence" value="ECO:0007669"/>
    <property type="project" value="TreeGrafter"/>
</dbReference>
<dbReference type="Pfam" id="PF09334">
    <property type="entry name" value="tRNA-synt_1g"/>
    <property type="match status" value="1"/>
</dbReference>
<keyword evidence="4 10" id="KW-0547">Nucleotide-binding</keyword>
<feature type="coiled-coil region" evidence="11">
    <location>
        <begin position="136"/>
        <end position="163"/>
    </location>
</feature>
<dbReference type="Pfam" id="PF00133">
    <property type="entry name" value="tRNA-synt_1"/>
    <property type="match status" value="1"/>
</dbReference>
<keyword evidence="16" id="KW-1185">Reference proteome</keyword>
<dbReference type="InterPro" id="IPR002301">
    <property type="entry name" value="Ile-tRNA-ligase"/>
</dbReference>
<dbReference type="PANTHER" id="PTHR42765">
    <property type="entry name" value="SOLEUCYL-TRNA SYNTHETASE"/>
    <property type="match status" value="1"/>
</dbReference>
<evidence type="ECO:0000256" key="2">
    <source>
        <dbReference type="ARBA" id="ARBA00013165"/>
    </source>
</evidence>
<dbReference type="InterPro" id="IPR033708">
    <property type="entry name" value="Anticodon_Ile_BEm"/>
</dbReference>
<accession>A0A1B2JIA6</accession>
<evidence type="ECO:0000256" key="8">
    <source>
        <dbReference type="ARBA" id="ARBA00032665"/>
    </source>
</evidence>
<dbReference type="InterPro" id="IPR009008">
    <property type="entry name" value="Val/Leu/Ile-tRNA-synth_edit"/>
</dbReference>
<reference evidence="15 16" key="1">
    <citation type="submission" date="2016-02" db="EMBL/GenBank/DDBJ databases">
        <title>Comparative genomic and transcriptomic foundation for Pichia pastoris.</title>
        <authorList>
            <person name="Love K.R."/>
            <person name="Shah K.A."/>
            <person name="Whittaker C.A."/>
            <person name="Wu J."/>
            <person name="Bartlett M.C."/>
            <person name="Ma D."/>
            <person name="Leeson R.L."/>
            <person name="Priest M."/>
            <person name="Young S.K."/>
            <person name="Love J.C."/>
        </authorList>
    </citation>
    <scope>NUCLEOTIDE SEQUENCE [LARGE SCALE GENOMIC DNA]</scope>
    <source>
        <strain evidence="15 16">ATCC 28485</strain>
    </source>
</reference>
<dbReference type="InterPro" id="IPR001412">
    <property type="entry name" value="aa-tRNA-synth_I_CS"/>
</dbReference>
<name>A0A1B2JIA6_PICPA</name>